<reference evidence="13" key="1">
    <citation type="submission" date="2014-08" db="EMBL/GenBank/DDBJ databases">
        <authorList>
            <person name="Sharma Rahul"/>
            <person name="Thines Marco"/>
        </authorList>
    </citation>
    <scope>NUCLEOTIDE SEQUENCE</scope>
</reference>
<dbReference type="Gene3D" id="3.30.40.10">
    <property type="entry name" value="Zinc/RING finger domain, C3HC4 (zinc finger)"/>
    <property type="match status" value="1"/>
</dbReference>
<feature type="region of interest" description="Disordered" evidence="10">
    <location>
        <begin position="234"/>
        <end position="322"/>
    </location>
</feature>
<dbReference type="InterPro" id="IPR013083">
    <property type="entry name" value="Znf_RING/FYVE/PHD"/>
</dbReference>
<keyword evidence="7" id="KW-0862">Zinc</keyword>
<dbReference type="PROSITE" id="PS50330">
    <property type="entry name" value="UIM"/>
    <property type="match status" value="1"/>
</dbReference>
<feature type="compositionally biased region" description="Low complexity" evidence="10">
    <location>
        <begin position="269"/>
        <end position="279"/>
    </location>
</feature>
<feature type="compositionally biased region" description="Basic and acidic residues" evidence="10">
    <location>
        <begin position="297"/>
        <end position="316"/>
    </location>
</feature>
<dbReference type="GO" id="GO:0032456">
    <property type="term" value="P:endocytic recycling"/>
    <property type="evidence" value="ECO:0007669"/>
    <property type="project" value="TreeGrafter"/>
</dbReference>
<keyword evidence="4" id="KW-0479">Metal-binding</keyword>
<protein>
    <recommendedName>
        <fullName evidence="3 8">Vacuolar protein sorting-associated protein 27</fullName>
    </recommendedName>
</protein>
<dbReference type="Gene3D" id="1.20.5.1940">
    <property type="match status" value="1"/>
</dbReference>
<feature type="region of interest" description="Disordered" evidence="10">
    <location>
        <begin position="522"/>
        <end position="755"/>
    </location>
</feature>
<feature type="compositionally biased region" description="Basic and acidic residues" evidence="10">
    <location>
        <begin position="255"/>
        <end position="265"/>
    </location>
</feature>
<evidence type="ECO:0000256" key="8">
    <source>
        <dbReference type="PIRNR" id="PIRNR036956"/>
    </source>
</evidence>
<feature type="compositionally biased region" description="Polar residues" evidence="10">
    <location>
        <begin position="639"/>
        <end position="651"/>
    </location>
</feature>
<dbReference type="GO" id="GO:0035091">
    <property type="term" value="F:phosphatidylinositol binding"/>
    <property type="evidence" value="ECO:0007669"/>
    <property type="project" value="InterPro"/>
</dbReference>
<evidence type="ECO:0000256" key="7">
    <source>
        <dbReference type="ARBA" id="ARBA00022833"/>
    </source>
</evidence>
<dbReference type="InterPro" id="IPR008942">
    <property type="entry name" value="ENTH_VHS"/>
</dbReference>
<feature type="compositionally biased region" description="Pro residues" evidence="10">
    <location>
        <begin position="608"/>
        <end position="630"/>
    </location>
</feature>
<evidence type="ECO:0000256" key="3">
    <source>
        <dbReference type="ARBA" id="ARBA00017753"/>
    </source>
</evidence>
<dbReference type="GO" id="GO:0007034">
    <property type="term" value="P:vacuolar transport"/>
    <property type="evidence" value="ECO:0007669"/>
    <property type="project" value="UniProtKB-ARBA"/>
</dbReference>
<evidence type="ECO:0000313" key="13">
    <source>
        <dbReference type="EMBL" id="CED83781.1"/>
    </source>
</evidence>
<feature type="compositionally biased region" description="Basic and acidic residues" evidence="10">
    <location>
        <begin position="735"/>
        <end position="745"/>
    </location>
</feature>
<evidence type="ECO:0000259" key="11">
    <source>
        <dbReference type="PROSITE" id="PS50178"/>
    </source>
</evidence>
<dbReference type="InterPro" id="IPR017073">
    <property type="entry name" value="HGS/VPS27"/>
</dbReference>
<dbReference type="PROSITE" id="PS50178">
    <property type="entry name" value="ZF_FYVE"/>
    <property type="match status" value="1"/>
</dbReference>
<dbReference type="InterPro" id="IPR011011">
    <property type="entry name" value="Znf_FYVE_PHD"/>
</dbReference>
<dbReference type="GO" id="GO:0031623">
    <property type="term" value="P:receptor internalization"/>
    <property type="evidence" value="ECO:0007669"/>
    <property type="project" value="TreeGrafter"/>
</dbReference>
<keyword evidence="6 9" id="KW-0863">Zinc-finger</keyword>
<dbReference type="SUPFAM" id="SSF48464">
    <property type="entry name" value="ENTH/VHS domain"/>
    <property type="match status" value="1"/>
</dbReference>
<feature type="compositionally biased region" description="Low complexity" evidence="10">
    <location>
        <begin position="659"/>
        <end position="672"/>
    </location>
</feature>
<keyword evidence="8" id="KW-0472">Membrane</keyword>
<dbReference type="InterPro" id="IPR002014">
    <property type="entry name" value="VHS_dom"/>
</dbReference>
<feature type="compositionally biased region" description="Low complexity" evidence="10">
    <location>
        <begin position="472"/>
        <end position="489"/>
    </location>
</feature>
<evidence type="ECO:0000256" key="10">
    <source>
        <dbReference type="SAM" id="MobiDB-lite"/>
    </source>
</evidence>
<evidence type="ECO:0000256" key="4">
    <source>
        <dbReference type="ARBA" id="ARBA00022723"/>
    </source>
</evidence>
<comment type="function">
    <text evidence="8">Component of the ESCRT-0 complex which is the sorting receptor for ubiquitinated cargo proteins at the multivesicular body (MVB) and recruits ESCRT-I to the MVB outer membrane.</text>
</comment>
<evidence type="ECO:0000259" key="12">
    <source>
        <dbReference type="PROSITE" id="PS50179"/>
    </source>
</evidence>
<dbReference type="GO" id="GO:0010008">
    <property type="term" value="C:endosome membrane"/>
    <property type="evidence" value="ECO:0007669"/>
    <property type="project" value="UniProtKB-SubCell"/>
</dbReference>
<dbReference type="CDD" id="cd16979">
    <property type="entry name" value="VHS_Vps27"/>
    <property type="match status" value="1"/>
</dbReference>
<feature type="compositionally biased region" description="Polar residues" evidence="10">
    <location>
        <begin position="684"/>
        <end position="708"/>
    </location>
</feature>
<accession>A0A0F7SQR6</accession>
<dbReference type="PANTHER" id="PTHR46275">
    <property type="entry name" value="HEPATOCYTE GROWTH FACTOR-REGULATED TYROSINE KINASE SUBSTRATE"/>
    <property type="match status" value="1"/>
</dbReference>
<proteinExistence type="inferred from homology"/>
<dbReference type="SMART" id="SM00288">
    <property type="entry name" value="VHS"/>
    <property type="match status" value="1"/>
</dbReference>
<dbReference type="Gene3D" id="6.10.140.100">
    <property type="match status" value="1"/>
</dbReference>
<feature type="domain" description="VHS" evidence="12">
    <location>
        <begin position="20"/>
        <end position="149"/>
    </location>
</feature>
<comment type="subunit">
    <text evidence="8">Component of the ESCRT-0 complex composed of HSE1 and VPS27.</text>
</comment>
<dbReference type="PROSITE" id="PS50179">
    <property type="entry name" value="VHS"/>
    <property type="match status" value="1"/>
</dbReference>
<dbReference type="GO" id="GO:0005769">
    <property type="term" value="C:early endosome"/>
    <property type="evidence" value="ECO:0007669"/>
    <property type="project" value="TreeGrafter"/>
</dbReference>
<dbReference type="PIRSF" id="PIRSF036956">
    <property type="entry name" value="Hrs_Vps27"/>
    <property type="match status" value="1"/>
</dbReference>
<dbReference type="Pfam" id="PF02809">
    <property type="entry name" value="UIM"/>
    <property type="match status" value="1"/>
</dbReference>
<sequence>MASWLFAPSPFDILVDKATSPSIPIGTQDIVTNLEIADEIRAKTIQPKQAVASLKRKLGDKNPNVQMLALKLTDSCIKNGGDQFLSEVASKDFIDNLVSVLRIQTVNHEVKKIGLDFFQQWALAFQSKPELSYVYEVYKSMKQDGINFPSPPTSIPTALLSTSTAPTWIDSEVCLRCRTAFSFTNRKHHCRNCGKVFDQQCSSHSMPLPWFGITDEVRVCDGCWSKSKTGGLAKEAVKQQQKAPQIPGKSAAPRSRADKENEDLQRAIALSLAESSSSSRTGFVPAEPYGAMSEPPLRGKDGRRLEGNDSNRHAAQENDEDDPDLLAAIEATLRDMRDAPSAPAGIPSEDVENTRAIRHGVNGPIGPREWELSPREEDAILTFSQTVEQASRLGERDLRRWGNEGELWGKARDMSGKVGHGVRVLEERQNTLFNMQTKLSSAVKLYDQLLTDQQAYAERQRTLHQASPYPQPYLQHQQQPPYGYPMHPQTAQPGWLPAHEPSSTLAPYPGWNPSQPSMYPSYNQYSPAQPTHHVAVPQSPTGYAPPAPWQQQHPQQQASSLYSNQTSSYPQQLSANSPYPPQPTSPYPQHVPSSPTVASTNLSKPVHAQPPPASYPQMAPPEPDFAPPSVVPSHAYGPSETQHIQSQQSFATAPVEEGSAPSFPSESQSSNPWDQSEPRVLCSSPDQTYPAQPPTIQSKASPRQQSMPAPSFPTVPSQPFEPFPNVPQGEFTHLPTEEEHRKENSAPEEGLLIAL</sequence>
<feature type="region of interest" description="Disordered" evidence="10">
    <location>
        <begin position="466"/>
        <end position="501"/>
    </location>
</feature>
<evidence type="ECO:0000256" key="9">
    <source>
        <dbReference type="PROSITE-ProRule" id="PRU00091"/>
    </source>
</evidence>
<feature type="domain" description="FYVE-type" evidence="11">
    <location>
        <begin position="168"/>
        <end position="228"/>
    </location>
</feature>
<dbReference type="InterPro" id="IPR003903">
    <property type="entry name" value="UIM_dom"/>
</dbReference>
<dbReference type="SUPFAM" id="SSF57903">
    <property type="entry name" value="FYVE/PHD zinc finger"/>
    <property type="match status" value="1"/>
</dbReference>
<feature type="compositionally biased region" description="Low complexity" evidence="10">
    <location>
        <begin position="549"/>
        <end position="558"/>
    </location>
</feature>
<dbReference type="Pfam" id="PF00790">
    <property type="entry name" value="VHS"/>
    <property type="match status" value="1"/>
</dbReference>
<dbReference type="GO" id="GO:0008270">
    <property type="term" value="F:zinc ion binding"/>
    <property type="evidence" value="ECO:0007669"/>
    <property type="project" value="UniProtKB-KW"/>
</dbReference>
<comment type="subcellular location">
    <subcellularLocation>
        <location evidence="1 8">Endosome membrane</location>
        <topology evidence="1 8">Peripheral membrane protein</topology>
        <orientation evidence="1 8">Cytoplasmic side</orientation>
    </subcellularLocation>
</comment>
<feature type="compositionally biased region" description="Polar residues" evidence="10">
    <location>
        <begin position="591"/>
        <end position="603"/>
    </location>
</feature>
<feature type="compositionally biased region" description="Polar residues" evidence="10">
    <location>
        <begin position="559"/>
        <end position="576"/>
    </location>
</feature>
<dbReference type="GO" id="GO:0043130">
    <property type="term" value="F:ubiquitin binding"/>
    <property type="evidence" value="ECO:0007669"/>
    <property type="project" value="InterPro"/>
</dbReference>
<evidence type="ECO:0000256" key="5">
    <source>
        <dbReference type="ARBA" id="ARBA00022753"/>
    </source>
</evidence>
<dbReference type="EMBL" id="LN483157">
    <property type="protein sequence ID" value="CED83781.1"/>
    <property type="molecule type" value="Genomic_DNA"/>
</dbReference>
<dbReference type="InterPro" id="IPR000306">
    <property type="entry name" value="Znf_FYVE"/>
</dbReference>
<dbReference type="Pfam" id="PF01363">
    <property type="entry name" value="FYVE"/>
    <property type="match status" value="1"/>
</dbReference>
<comment type="similarity">
    <text evidence="2 8">Belongs to the VPS27 family.</text>
</comment>
<dbReference type="SMART" id="SM00064">
    <property type="entry name" value="FYVE"/>
    <property type="match status" value="1"/>
</dbReference>
<dbReference type="AlphaFoldDB" id="A0A0F7SQR6"/>
<dbReference type="InterPro" id="IPR017455">
    <property type="entry name" value="Znf_FYVE-rel"/>
</dbReference>
<keyword evidence="5 8" id="KW-0967">Endosome</keyword>
<dbReference type="SMART" id="SM00726">
    <property type="entry name" value="UIM"/>
    <property type="match status" value="2"/>
</dbReference>
<evidence type="ECO:0000256" key="6">
    <source>
        <dbReference type="ARBA" id="ARBA00022771"/>
    </source>
</evidence>
<dbReference type="PANTHER" id="PTHR46275:SF1">
    <property type="entry name" value="HEPATOCYTE GROWTH FACTOR-REGULATED TYROSINE KINASE SUBSTRATE"/>
    <property type="match status" value="1"/>
</dbReference>
<dbReference type="Gene3D" id="1.25.40.90">
    <property type="match status" value="1"/>
</dbReference>
<evidence type="ECO:0000256" key="1">
    <source>
        <dbReference type="ARBA" id="ARBA00004125"/>
    </source>
</evidence>
<organism evidence="13">
    <name type="scientific">Phaffia rhodozyma</name>
    <name type="common">Yeast</name>
    <name type="synonym">Xanthophyllomyces dendrorhous</name>
    <dbReference type="NCBI Taxonomy" id="264483"/>
    <lineage>
        <taxon>Eukaryota</taxon>
        <taxon>Fungi</taxon>
        <taxon>Dikarya</taxon>
        <taxon>Basidiomycota</taxon>
        <taxon>Agaricomycotina</taxon>
        <taxon>Tremellomycetes</taxon>
        <taxon>Cystofilobasidiales</taxon>
        <taxon>Mrakiaceae</taxon>
        <taxon>Phaffia</taxon>
    </lineage>
</organism>
<name>A0A0F7SQR6_PHARH</name>
<evidence type="ECO:0000256" key="2">
    <source>
        <dbReference type="ARBA" id="ARBA00008597"/>
    </source>
</evidence>